<evidence type="ECO:0000256" key="5">
    <source>
        <dbReference type="ARBA" id="ARBA00022984"/>
    </source>
</evidence>
<name>A0ABY5HLD6_9GAMM</name>
<accession>A0ABY5HLD6</accession>
<dbReference type="InterPro" id="IPR012338">
    <property type="entry name" value="Beta-lactam/transpept-like"/>
</dbReference>
<keyword evidence="4" id="KW-0133">Cell shape</keyword>
<sequence>MFVLGLLFGLGGPSAWAGNPVLVVDAASGAILHQDRADQRWYPASLAKLMTLYLVFEALDDGRLKLDSPLPVSQQAAAQPAVRLGLRAGASITVAEAIAALATVSSNDVAVVLAEALAGTEARFAVRMTARAAALGMTDTAYRNASGLPDAAQVTTARDQAILARRLLQDFPRHYPLFATRSARYRGRTLQNHNGLLGRYPGTDGLKTGFTCAAGYNIVASAVRADRRLIAVVLGANSRAGRDAQVSRLLDTGFAAPRAAADAPALAMLEQRPEGLLLAAQGVVGRSGCERGRAVQAAVVWPIESWGVLLGIYAERSQAQRAVRHARAQLGGALRAGRPLLLERDMEHGTSWKALLIGYRHDNVGAVCLRLRARGLECVAQAPVVLNLPGYARR</sequence>
<dbReference type="EMBL" id="CP073347">
    <property type="protein sequence ID" value="UTW12622.1"/>
    <property type="molecule type" value="Genomic_DNA"/>
</dbReference>
<evidence type="ECO:0000256" key="7">
    <source>
        <dbReference type="RuleBase" id="RU004016"/>
    </source>
</evidence>
<evidence type="ECO:0000313" key="10">
    <source>
        <dbReference type="Proteomes" id="UP001058461"/>
    </source>
</evidence>
<evidence type="ECO:0000256" key="3">
    <source>
        <dbReference type="ARBA" id="ARBA00022801"/>
    </source>
</evidence>
<protein>
    <submittedName>
        <fullName evidence="9">D-alanyl-D-alanine carboxypeptidase</fullName>
    </submittedName>
</protein>
<dbReference type="InterPro" id="IPR001967">
    <property type="entry name" value="Peptidase_S11_N"/>
</dbReference>
<keyword evidence="5" id="KW-0573">Peptidoglycan synthesis</keyword>
<evidence type="ECO:0000256" key="4">
    <source>
        <dbReference type="ARBA" id="ARBA00022960"/>
    </source>
</evidence>
<evidence type="ECO:0000313" key="9">
    <source>
        <dbReference type="EMBL" id="UTW12622.1"/>
    </source>
</evidence>
<dbReference type="PRINTS" id="PR00725">
    <property type="entry name" value="DADACBPTASE1"/>
</dbReference>
<dbReference type="GO" id="GO:0004180">
    <property type="term" value="F:carboxypeptidase activity"/>
    <property type="evidence" value="ECO:0007669"/>
    <property type="project" value="UniProtKB-KW"/>
</dbReference>
<dbReference type="PANTHER" id="PTHR21581">
    <property type="entry name" value="D-ALANYL-D-ALANINE CARBOXYPEPTIDASE"/>
    <property type="match status" value="1"/>
</dbReference>
<dbReference type="Pfam" id="PF00768">
    <property type="entry name" value="Peptidase_S11"/>
    <property type="match status" value="1"/>
</dbReference>
<keyword evidence="9" id="KW-0121">Carboxypeptidase</keyword>
<dbReference type="SUPFAM" id="SSF56601">
    <property type="entry name" value="beta-lactamase/transpeptidase-like"/>
    <property type="match status" value="1"/>
</dbReference>
<comment type="similarity">
    <text evidence="1 7">Belongs to the peptidase S11 family.</text>
</comment>
<evidence type="ECO:0000256" key="2">
    <source>
        <dbReference type="ARBA" id="ARBA00022729"/>
    </source>
</evidence>
<dbReference type="Proteomes" id="UP001058461">
    <property type="component" value="Chromosome"/>
</dbReference>
<evidence type="ECO:0000256" key="6">
    <source>
        <dbReference type="ARBA" id="ARBA00023316"/>
    </source>
</evidence>
<gene>
    <name evidence="9" type="ORF">KDW95_02750</name>
</gene>
<keyword evidence="6" id="KW-0961">Cell wall biogenesis/degradation</keyword>
<feature type="domain" description="Peptidase S11 D-alanyl-D-alanine carboxypeptidase A N-terminal" evidence="8">
    <location>
        <begin position="20"/>
        <end position="237"/>
    </location>
</feature>
<dbReference type="Gene3D" id="3.40.710.10">
    <property type="entry name" value="DD-peptidase/beta-lactamase superfamily"/>
    <property type="match status" value="1"/>
</dbReference>
<keyword evidence="2" id="KW-0732">Signal</keyword>
<evidence type="ECO:0000256" key="1">
    <source>
        <dbReference type="ARBA" id="ARBA00007164"/>
    </source>
</evidence>
<dbReference type="RefSeq" id="WP_255854728.1">
    <property type="nucleotide sequence ID" value="NZ_CP073347.1"/>
</dbReference>
<reference evidence="9" key="1">
    <citation type="submission" date="2021-04" db="EMBL/GenBank/DDBJ databases">
        <title>Oceanospirillales bacteria with DddD are important DMSP degraders in coastal seawater.</title>
        <authorList>
            <person name="Liu J."/>
        </authorList>
    </citation>
    <scope>NUCLEOTIDE SEQUENCE</scope>
    <source>
        <strain evidence="9">D13-1</strain>
    </source>
</reference>
<dbReference type="InterPro" id="IPR018044">
    <property type="entry name" value="Peptidase_S11"/>
</dbReference>
<dbReference type="PANTHER" id="PTHR21581:SF6">
    <property type="entry name" value="TRAFFICKING PROTEIN PARTICLE COMPLEX SUBUNIT 12"/>
    <property type="match status" value="1"/>
</dbReference>
<keyword evidence="3" id="KW-0378">Hydrolase</keyword>
<keyword evidence="9" id="KW-0645">Protease</keyword>
<keyword evidence="10" id="KW-1185">Reference proteome</keyword>
<organism evidence="9 10">
    <name type="scientific">Marinobacterium rhizophilum</name>
    <dbReference type="NCBI Taxonomy" id="420402"/>
    <lineage>
        <taxon>Bacteria</taxon>
        <taxon>Pseudomonadati</taxon>
        <taxon>Pseudomonadota</taxon>
        <taxon>Gammaproteobacteria</taxon>
        <taxon>Oceanospirillales</taxon>
        <taxon>Oceanospirillaceae</taxon>
        <taxon>Marinobacterium</taxon>
    </lineage>
</organism>
<evidence type="ECO:0000259" key="8">
    <source>
        <dbReference type="Pfam" id="PF00768"/>
    </source>
</evidence>
<proteinExistence type="inferred from homology"/>